<evidence type="ECO:0000313" key="1">
    <source>
        <dbReference type="Proteomes" id="UP000887574"/>
    </source>
</evidence>
<sequence>MEGLLVDELDWYQGAGFLDEARLRLATGTHIAPEGYWTSPEVRVVVCTKTLIRLFPDYDYCSPPVENGDPGPAEIILPDLNGQAFQIYLRAENFVFHTANLQGGFAIIDNIEYEGSFCNTDTKEEIAASNQIQPSHAPFLPQLFAPPSQVPQVQPTTPHPNLFLSNDQDAIINSLLELAKGGMKTNISSNTLATPLPWTLFPPFTTTEAAKPQEDKQPITLNMRVQPSQLEHELVENSLTEQKPLFINQPGNQQSQFPLLQLGQATKKLSPLAASNRGVLPQQPFPLSQQMAHLLAAGHEHPIYAAAAPNYPSWSPILLAQLQQQQGAVQHSPVKPELNSSDLTINVNQAACYALNCSFDDHCAEYVLKKPSEWHLSRKPVGNPLTGIRGDASQLPFNKVEKVVQRSSSFGCRYLFLFGIRSRKLPPNSYIGVDELVLLDDESREPLCQASASPNQL</sequence>
<protein>
    <submittedName>
        <fullName evidence="2">Uncharacterized protein</fullName>
    </submittedName>
</protein>
<accession>A0A915CX87</accession>
<organism evidence="1 2">
    <name type="scientific">Ditylenchus dipsaci</name>
    <dbReference type="NCBI Taxonomy" id="166011"/>
    <lineage>
        <taxon>Eukaryota</taxon>
        <taxon>Metazoa</taxon>
        <taxon>Ecdysozoa</taxon>
        <taxon>Nematoda</taxon>
        <taxon>Chromadorea</taxon>
        <taxon>Rhabditida</taxon>
        <taxon>Tylenchina</taxon>
        <taxon>Tylenchomorpha</taxon>
        <taxon>Sphaerularioidea</taxon>
        <taxon>Anguinidae</taxon>
        <taxon>Anguininae</taxon>
        <taxon>Ditylenchus</taxon>
    </lineage>
</organism>
<evidence type="ECO:0000313" key="2">
    <source>
        <dbReference type="WBParaSite" id="jg13129"/>
    </source>
</evidence>
<proteinExistence type="predicted"/>
<keyword evidence="1" id="KW-1185">Reference proteome</keyword>
<name>A0A915CX87_9BILA</name>
<dbReference type="WBParaSite" id="jg13129">
    <property type="protein sequence ID" value="jg13129"/>
    <property type="gene ID" value="jg13129"/>
</dbReference>
<reference evidence="2" key="1">
    <citation type="submission" date="2022-11" db="UniProtKB">
        <authorList>
            <consortium name="WormBaseParasite"/>
        </authorList>
    </citation>
    <scope>IDENTIFICATION</scope>
</reference>
<dbReference type="Proteomes" id="UP000887574">
    <property type="component" value="Unplaced"/>
</dbReference>
<dbReference type="AlphaFoldDB" id="A0A915CX87"/>